<name>A0A0W0Z4R9_9GAMM</name>
<dbReference type="AlphaFoldDB" id="A0A0W0Z4R9"/>
<dbReference type="RefSeq" id="WP_058513610.1">
    <property type="nucleotide sequence ID" value="NZ_CAAAIH010000003.1"/>
</dbReference>
<evidence type="ECO:0000313" key="2">
    <source>
        <dbReference type="Proteomes" id="UP000054703"/>
    </source>
</evidence>
<evidence type="ECO:0000313" key="1">
    <source>
        <dbReference type="EMBL" id="KTD63779.1"/>
    </source>
</evidence>
<dbReference type="EMBL" id="LNYU01000024">
    <property type="protein sequence ID" value="KTD63779.1"/>
    <property type="molecule type" value="Genomic_DNA"/>
</dbReference>
<evidence type="ECO:0008006" key="3">
    <source>
        <dbReference type="Google" id="ProtNLM"/>
    </source>
</evidence>
<sequence length="80" mass="8587">MQPEFEKFNELPPALKMETAQNLSNHDLVNLAQTSKYHSGASLVAEGLGGARGSLAGAHDLDAMTALCKVRTNDFIDLKS</sequence>
<keyword evidence="2" id="KW-1185">Reference proteome</keyword>
<dbReference type="Proteomes" id="UP000054703">
    <property type="component" value="Unassembled WGS sequence"/>
</dbReference>
<dbReference type="PATRIC" id="fig|45074.5.peg.1292"/>
<gene>
    <name evidence="1" type="ORF">Lsan_1212</name>
</gene>
<organism evidence="1 2">
    <name type="scientific">Legionella santicrucis</name>
    <dbReference type="NCBI Taxonomy" id="45074"/>
    <lineage>
        <taxon>Bacteria</taxon>
        <taxon>Pseudomonadati</taxon>
        <taxon>Pseudomonadota</taxon>
        <taxon>Gammaproteobacteria</taxon>
        <taxon>Legionellales</taxon>
        <taxon>Legionellaceae</taxon>
        <taxon>Legionella</taxon>
    </lineage>
</organism>
<reference evidence="1 2" key="1">
    <citation type="submission" date="2015-11" db="EMBL/GenBank/DDBJ databases">
        <title>Genomic analysis of 38 Legionella species identifies large and diverse effector repertoires.</title>
        <authorList>
            <person name="Burstein D."/>
            <person name="Amaro F."/>
            <person name="Zusman T."/>
            <person name="Lifshitz Z."/>
            <person name="Cohen O."/>
            <person name="Gilbert J.A."/>
            <person name="Pupko T."/>
            <person name="Shuman H.A."/>
            <person name="Segal G."/>
        </authorList>
    </citation>
    <scope>NUCLEOTIDE SEQUENCE [LARGE SCALE GENOMIC DNA]</scope>
    <source>
        <strain evidence="1 2">SC-63-C7</strain>
    </source>
</reference>
<proteinExistence type="predicted"/>
<comment type="caution">
    <text evidence="1">The sequence shown here is derived from an EMBL/GenBank/DDBJ whole genome shotgun (WGS) entry which is preliminary data.</text>
</comment>
<accession>A0A0W0Z4R9</accession>
<protein>
    <recommendedName>
        <fullName evidence="3">F-box domain-containing protein</fullName>
    </recommendedName>
</protein>